<accession>A0A3N0DI87</accession>
<dbReference type="SUPFAM" id="SSF56281">
    <property type="entry name" value="Metallo-hydrolase/oxidoreductase"/>
    <property type="match status" value="1"/>
</dbReference>
<evidence type="ECO:0000313" key="6">
    <source>
        <dbReference type="EMBL" id="RNL75379.1"/>
    </source>
</evidence>
<dbReference type="Gene3D" id="3.60.15.10">
    <property type="entry name" value="Ribonuclease Z/Hydroxyacylglutathione hydrolase-like"/>
    <property type="match status" value="1"/>
</dbReference>
<comment type="similarity">
    <text evidence="1">Belongs to the metallo-beta-lactamase superfamily.</text>
</comment>
<keyword evidence="4" id="KW-0862">Zinc</keyword>
<sequence length="276" mass="29783">MPRVTSLIRHLSAATMSPRAPGSMTPDRMVAHSLVVERADGITLVDTGFGTADLAQRRMGKAFIGLMGLDLDPASTALHQLEALGYKAGDVTDIVVTHLDLDHAGGLGDFPDAKVHVFSDELAAARASKALREKNRYIQAQWAHNPTWVEHSVEGDSWLGFDSVAAIDEDVLLVPTRGHTRGHCAVAVRRPSGGWFLHAGDAYFNTGEKNTPPTCPSGLTMFQNLVQMDKKARHENADRLRSLHAEHGPGSGSSEVVTMFCAHDAAEFDALKDVTN</sequence>
<dbReference type="EMBL" id="RJSG01000006">
    <property type="protein sequence ID" value="RNL75379.1"/>
    <property type="molecule type" value="Genomic_DNA"/>
</dbReference>
<dbReference type="GO" id="GO:0016787">
    <property type="term" value="F:hydrolase activity"/>
    <property type="evidence" value="ECO:0007669"/>
    <property type="project" value="UniProtKB-KW"/>
</dbReference>
<dbReference type="Pfam" id="PF00753">
    <property type="entry name" value="Lactamase_B"/>
    <property type="match status" value="1"/>
</dbReference>
<dbReference type="SMART" id="SM00849">
    <property type="entry name" value="Lactamase_B"/>
    <property type="match status" value="1"/>
</dbReference>
<evidence type="ECO:0000256" key="3">
    <source>
        <dbReference type="ARBA" id="ARBA00022801"/>
    </source>
</evidence>
<gene>
    <name evidence="6" type="ORF">EFL95_18350</name>
</gene>
<evidence type="ECO:0000256" key="4">
    <source>
        <dbReference type="ARBA" id="ARBA00022833"/>
    </source>
</evidence>
<evidence type="ECO:0000259" key="5">
    <source>
        <dbReference type="SMART" id="SM00849"/>
    </source>
</evidence>
<dbReference type="AlphaFoldDB" id="A0A3N0DI87"/>
<proteinExistence type="inferred from homology"/>
<dbReference type="GO" id="GO:0046872">
    <property type="term" value="F:metal ion binding"/>
    <property type="evidence" value="ECO:0007669"/>
    <property type="project" value="UniProtKB-KW"/>
</dbReference>
<keyword evidence="2" id="KW-0479">Metal-binding</keyword>
<dbReference type="Proteomes" id="UP000277094">
    <property type="component" value="Unassembled WGS sequence"/>
</dbReference>
<name>A0A3N0DI87_9ACTN</name>
<dbReference type="CDD" id="cd07742">
    <property type="entry name" value="metallo-hydrolase-like_MBL-fold"/>
    <property type="match status" value="1"/>
</dbReference>
<dbReference type="InterPro" id="IPR036866">
    <property type="entry name" value="RibonucZ/Hydroxyglut_hydro"/>
</dbReference>
<comment type="caution">
    <text evidence="6">The sequence shown here is derived from an EMBL/GenBank/DDBJ whole genome shotgun (WGS) entry which is preliminary data.</text>
</comment>
<feature type="domain" description="Metallo-beta-lactamase" evidence="5">
    <location>
        <begin position="30"/>
        <end position="247"/>
    </location>
</feature>
<evidence type="ECO:0000313" key="7">
    <source>
        <dbReference type="Proteomes" id="UP000277094"/>
    </source>
</evidence>
<evidence type="ECO:0000256" key="2">
    <source>
        <dbReference type="ARBA" id="ARBA00022723"/>
    </source>
</evidence>
<keyword evidence="7" id="KW-1185">Reference proteome</keyword>
<dbReference type="InterPro" id="IPR001279">
    <property type="entry name" value="Metallo-B-lactamas"/>
</dbReference>
<dbReference type="PANTHER" id="PTHR42978">
    <property type="entry name" value="QUORUM-QUENCHING LACTONASE YTNP-RELATED-RELATED"/>
    <property type="match status" value="1"/>
</dbReference>
<dbReference type="OrthoDB" id="3196337at2"/>
<organism evidence="6 7">
    <name type="scientific">Nocardioides marmorisolisilvae</name>
    <dbReference type="NCBI Taxonomy" id="1542737"/>
    <lineage>
        <taxon>Bacteria</taxon>
        <taxon>Bacillati</taxon>
        <taxon>Actinomycetota</taxon>
        <taxon>Actinomycetes</taxon>
        <taxon>Propionibacteriales</taxon>
        <taxon>Nocardioidaceae</taxon>
        <taxon>Nocardioides</taxon>
    </lineage>
</organism>
<dbReference type="PANTHER" id="PTHR42978:SF3">
    <property type="entry name" value="BLR3078 PROTEIN"/>
    <property type="match status" value="1"/>
</dbReference>
<reference evidence="6 7" key="1">
    <citation type="submission" date="2018-11" db="EMBL/GenBank/DDBJ databases">
        <authorList>
            <person name="Li F."/>
        </authorList>
    </citation>
    <scope>NUCLEOTIDE SEQUENCE [LARGE SCALE GENOMIC DNA]</scope>
    <source>
        <strain evidence="6 7">KIS18-7</strain>
    </source>
</reference>
<keyword evidence="3 6" id="KW-0378">Hydrolase</keyword>
<dbReference type="InterPro" id="IPR051013">
    <property type="entry name" value="MBL_superfamily_lactonases"/>
</dbReference>
<protein>
    <submittedName>
        <fullName evidence="6">MBL fold metallo-hydrolase</fullName>
    </submittedName>
</protein>
<evidence type="ECO:0000256" key="1">
    <source>
        <dbReference type="ARBA" id="ARBA00007749"/>
    </source>
</evidence>